<evidence type="ECO:0000313" key="3">
    <source>
        <dbReference type="Proteomes" id="UP000244173"/>
    </source>
</evidence>
<organism evidence="2 3">
    <name type="scientific">Microvirgula aerodenitrificans</name>
    <dbReference type="NCBI Taxonomy" id="57480"/>
    <lineage>
        <taxon>Bacteria</taxon>
        <taxon>Pseudomonadati</taxon>
        <taxon>Pseudomonadota</taxon>
        <taxon>Betaproteobacteria</taxon>
        <taxon>Neisseriales</taxon>
        <taxon>Aquaspirillaceae</taxon>
        <taxon>Microvirgula</taxon>
    </lineage>
</organism>
<dbReference type="NCBIfam" id="TIGR03696">
    <property type="entry name" value="Rhs_assc_core"/>
    <property type="match status" value="1"/>
</dbReference>
<name>A0A2S0P6V0_9NEIS</name>
<keyword evidence="1" id="KW-0812">Transmembrane</keyword>
<protein>
    <recommendedName>
        <fullName evidence="4">RHS repeat-associated core domain-containing protein</fullName>
    </recommendedName>
</protein>
<reference evidence="2 3" key="1">
    <citation type="submission" date="2018-04" db="EMBL/GenBank/DDBJ databases">
        <title>Denitrifier Microvirgula.</title>
        <authorList>
            <person name="Anderson E."/>
            <person name="Jang J."/>
            <person name="Ishii S."/>
        </authorList>
    </citation>
    <scope>NUCLEOTIDE SEQUENCE [LARGE SCALE GENOMIC DNA]</scope>
    <source>
        <strain evidence="2 3">BE2.4</strain>
    </source>
</reference>
<keyword evidence="3" id="KW-1185">Reference proteome</keyword>
<dbReference type="KEGG" id="maer:DAI18_03080"/>
<dbReference type="Gene3D" id="2.180.10.10">
    <property type="entry name" value="RHS repeat-associated core"/>
    <property type="match status" value="1"/>
</dbReference>
<dbReference type="EMBL" id="CP028519">
    <property type="protein sequence ID" value="AVY93134.1"/>
    <property type="molecule type" value="Genomic_DNA"/>
</dbReference>
<keyword evidence="1" id="KW-1133">Transmembrane helix</keyword>
<dbReference type="AlphaFoldDB" id="A0A2S0P6V0"/>
<evidence type="ECO:0000313" key="2">
    <source>
        <dbReference type="EMBL" id="AVY93134.1"/>
    </source>
</evidence>
<accession>A0A2S0P6V0</accession>
<evidence type="ECO:0008006" key="4">
    <source>
        <dbReference type="Google" id="ProtNLM"/>
    </source>
</evidence>
<dbReference type="InterPro" id="IPR022385">
    <property type="entry name" value="Rhs_assc_core"/>
</dbReference>
<proteinExistence type="predicted"/>
<gene>
    <name evidence="2" type="ORF">DAI18_03080</name>
</gene>
<evidence type="ECO:0000256" key="1">
    <source>
        <dbReference type="SAM" id="Phobius"/>
    </source>
</evidence>
<feature type="transmembrane region" description="Helical" evidence="1">
    <location>
        <begin position="125"/>
        <end position="146"/>
    </location>
</feature>
<dbReference type="RefSeq" id="WP_107888705.1">
    <property type="nucleotide sequence ID" value="NZ_CP028519.1"/>
</dbReference>
<dbReference type="OrthoDB" id="8595607at2"/>
<dbReference type="Proteomes" id="UP000244173">
    <property type="component" value="Chromosome"/>
</dbReference>
<sequence length="330" mass="35385">MLTGRAGLASAAMTAGARLRIGMHGELVDWVGQRAPLYHLGNGARSYDPTAQRFLRMDPFSPFSAGGRNPYAFCEADPVNRTDPSGYAAMSIQAGIGLAFGILGIFLTALTFGAVALPLTSLVSWLLMTPAVLGVGANVTGILSSVLEETHPEASRALGWASLGLGIAATVFGALLPSAGLYAKASGRLLVGSARKPDFLSLENGNLFLFQSRFRDGSLIATHGSRDAALYGPAGSRLSALDWSIIVGRYLKAYRDSDRSGPLYLLSCYATRNGRNSNAAIISSMLRRDVIAFDAPVSRMMYTRSHRHYLLFDSRLGQPVRFVNRVRHVV</sequence>
<feature type="transmembrane region" description="Helical" evidence="1">
    <location>
        <begin position="96"/>
        <end position="119"/>
    </location>
</feature>
<dbReference type="STRING" id="1122240.GCA_000620105_03072"/>
<keyword evidence="1" id="KW-0472">Membrane</keyword>
<feature type="transmembrane region" description="Helical" evidence="1">
    <location>
        <begin position="158"/>
        <end position="183"/>
    </location>
</feature>